<protein>
    <submittedName>
        <fullName evidence="3">Uncharacterized protein</fullName>
    </submittedName>
</protein>
<comment type="caution">
    <text evidence="3">The sequence shown here is derived from an EMBL/GenBank/DDBJ whole genome shotgun (WGS) entry which is preliminary data.</text>
</comment>
<evidence type="ECO:0000256" key="2">
    <source>
        <dbReference type="SAM" id="Phobius"/>
    </source>
</evidence>
<organism evidence="3 4">
    <name type="scientific">Coilia grayii</name>
    <name type="common">Gray's grenadier anchovy</name>
    <dbReference type="NCBI Taxonomy" id="363190"/>
    <lineage>
        <taxon>Eukaryota</taxon>
        <taxon>Metazoa</taxon>
        <taxon>Chordata</taxon>
        <taxon>Craniata</taxon>
        <taxon>Vertebrata</taxon>
        <taxon>Euteleostomi</taxon>
        <taxon>Actinopterygii</taxon>
        <taxon>Neopterygii</taxon>
        <taxon>Teleostei</taxon>
        <taxon>Clupei</taxon>
        <taxon>Clupeiformes</taxon>
        <taxon>Clupeoidei</taxon>
        <taxon>Engraulidae</taxon>
        <taxon>Coilinae</taxon>
        <taxon>Coilia</taxon>
    </lineage>
</organism>
<feature type="transmembrane region" description="Helical" evidence="2">
    <location>
        <begin position="135"/>
        <end position="157"/>
    </location>
</feature>
<dbReference type="Proteomes" id="UP001591681">
    <property type="component" value="Unassembled WGS sequence"/>
</dbReference>
<evidence type="ECO:0000256" key="1">
    <source>
        <dbReference type="SAM" id="MobiDB-lite"/>
    </source>
</evidence>
<keyword evidence="2" id="KW-0812">Transmembrane</keyword>
<keyword evidence="4" id="KW-1185">Reference proteome</keyword>
<reference evidence="3 4" key="1">
    <citation type="submission" date="2024-09" db="EMBL/GenBank/DDBJ databases">
        <title>A chromosome-level genome assembly of Gray's grenadier anchovy, Coilia grayii.</title>
        <authorList>
            <person name="Fu Z."/>
        </authorList>
    </citation>
    <scope>NUCLEOTIDE SEQUENCE [LARGE SCALE GENOMIC DNA]</scope>
    <source>
        <strain evidence="3">G4</strain>
        <tissue evidence="3">Muscle</tissue>
    </source>
</reference>
<dbReference type="EMBL" id="JBHFQA010000016">
    <property type="protein sequence ID" value="KAL2085399.1"/>
    <property type="molecule type" value="Genomic_DNA"/>
</dbReference>
<gene>
    <name evidence="3" type="ORF">ACEWY4_018719</name>
</gene>
<proteinExistence type="predicted"/>
<evidence type="ECO:0000313" key="4">
    <source>
        <dbReference type="Proteomes" id="UP001591681"/>
    </source>
</evidence>
<keyword evidence="2" id="KW-1133">Transmembrane helix</keyword>
<sequence>MLFPSPACVSCDSSGEWETVPVALGVPLTLHCTYNCSSGFVQGQWKSAGQVVGCPSCHTMSGDLCTLPLLVNATMLSSQTPLNYSCQSCQTDQALVPCRTERRVVLKISISVKGRSFTIFIHFNQLPLLADEYKVAMVLAVFTLVVVVVLTSCLCFLRYRGKCAGMTSSGIYFSISHCRPGSDKDYASVTFTNTDCQSDHEVPYAEIMISVPGVSTPELRALPSGPPGPPRPVSSTSTHSTLRWREDSGLGPLQHAFRSADRLHVQPRDVCRKMSSTSEYAIITYSSDALH</sequence>
<name>A0ABD1JE11_9TELE</name>
<accession>A0ABD1JE11</accession>
<dbReference type="AlphaFoldDB" id="A0ABD1JE11"/>
<evidence type="ECO:0000313" key="3">
    <source>
        <dbReference type="EMBL" id="KAL2085399.1"/>
    </source>
</evidence>
<keyword evidence="2" id="KW-0472">Membrane</keyword>
<feature type="region of interest" description="Disordered" evidence="1">
    <location>
        <begin position="220"/>
        <end position="241"/>
    </location>
</feature>